<dbReference type="AlphaFoldDB" id="A0A1I6RR67"/>
<proteinExistence type="predicted"/>
<accession>A0A1I6RR67</accession>
<dbReference type="PANTHER" id="PTHR39189:SF1">
    <property type="entry name" value="UPF0173 METAL-DEPENDENT HYDROLASE YTKL"/>
    <property type="match status" value="1"/>
</dbReference>
<dbReference type="InterPro" id="IPR036866">
    <property type="entry name" value="RibonucZ/Hydroxyglut_hydro"/>
</dbReference>
<evidence type="ECO:0000256" key="1">
    <source>
        <dbReference type="SAM" id="SignalP"/>
    </source>
</evidence>
<dbReference type="STRING" id="394264.SAMN04488040_1419"/>
<reference evidence="3" key="1">
    <citation type="submission" date="2016-10" db="EMBL/GenBank/DDBJ databases">
        <authorList>
            <person name="Varghese N."/>
            <person name="Submissions S."/>
        </authorList>
    </citation>
    <scope>NUCLEOTIDE SEQUENCE [LARGE SCALE GENOMIC DNA]</scope>
    <source>
        <strain evidence="3">DSM 23422</strain>
    </source>
</reference>
<evidence type="ECO:0000313" key="3">
    <source>
        <dbReference type="Proteomes" id="UP000199239"/>
    </source>
</evidence>
<dbReference type="OrthoDB" id="7343000at2"/>
<keyword evidence="3" id="KW-1185">Reference proteome</keyword>
<dbReference type="Proteomes" id="UP000199239">
    <property type="component" value="Unassembled WGS sequence"/>
</dbReference>
<gene>
    <name evidence="2" type="ORF">SAMN04488040_1419</name>
</gene>
<sequence>MLFRLIIVLLLIAPMAQAQIKTRTPSHCIALAEATPGMAYLTLANLPDVVTETVHLHYIAHASFLIRSHGGLNMVTDFTGFTGTLPMIPDVVTMNRAHESHFTQSPDPAIPHVLPGWGESGEGIDHSLDLGEVLIRNVSTDIRSQFAGVEENGNSIFIFEMAGLCIGHLGHLHHEPDAAQYAAIGRLDVVMAPVDGGYTLDLSTMIRILKRLKSSVVIPMHWFSDFGLSDFLAAMSDEFTVINVEGPSLQLSRDRLPSRPTIMVLRPQYLRSDN</sequence>
<protein>
    <submittedName>
        <fullName evidence="2">L-ascorbate metabolism protein UlaG, beta-lactamase superfamily</fullName>
    </submittedName>
</protein>
<organism evidence="2 3">
    <name type="scientific">Sulfitobacter marinus</name>
    <dbReference type="NCBI Taxonomy" id="394264"/>
    <lineage>
        <taxon>Bacteria</taxon>
        <taxon>Pseudomonadati</taxon>
        <taxon>Pseudomonadota</taxon>
        <taxon>Alphaproteobacteria</taxon>
        <taxon>Rhodobacterales</taxon>
        <taxon>Roseobacteraceae</taxon>
        <taxon>Sulfitobacter</taxon>
    </lineage>
</organism>
<dbReference type="RefSeq" id="WP_093915656.1">
    <property type="nucleotide sequence ID" value="NZ_FPAJ01000002.1"/>
</dbReference>
<keyword evidence="1" id="KW-0732">Signal</keyword>
<name>A0A1I6RR67_9RHOB</name>
<evidence type="ECO:0000313" key="2">
    <source>
        <dbReference type="EMBL" id="SFS67185.1"/>
    </source>
</evidence>
<feature type="chain" id="PRO_5011476756" evidence="1">
    <location>
        <begin position="19"/>
        <end position="274"/>
    </location>
</feature>
<dbReference type="SUPFAM" id="SSF56281">
    <property type="entry name" value="Metallo-hydrolase/oxidoreductase"/>
    <property type="match status" value="1"/>
</dbReference>
<dbReference type="PANTHER" id="PTHR39189">
    <property type="entry name" value="UPF0173 METAL-DEPENDENT HYDROLASE YTKL"/>
    <property type="match status" value="1"/>
</dbReference>
<dbReference type="Gene3D" id="3.60.15.10">
    <property type="entry name" value="Ribonuclease Z/Hydroxyacylglutathione hydrolase-like"/>
    <property type="match status" value="1"/>
</dbReference>
<dbReference type="Pfam" id="PF13483">
    <property type="entry name" value="Lactamase_B_3"/>
    <property type="match status" value="1"/>
</dbReference>
<feature type="signal peptide" evidence="1">
    <location>
        <begin position="1"/>
        <end position="18"/>
    </location>
</feature>
<dbReference type="EMBL" id="FPAJ01000002">
    <property type="protein sequence ID" value="SFS67185.1"/>
    <property type="molecule type" value="Genomic_DNA"/>
</dbReference>